<dbReference type="InterPro" id="IPR026906">
    <property type="entry name" value="LRR_5"/>
</dbReference>
<evidence type="ECO:0000313" key="6">
    <source>
        <dbReference type="RefSeq" id="XP_015510811.2"/>
    </source>
</evidence>
<feature type="transmembrane region" description="Helical" evidence="4">
    <location>
        <begin position="463"/>
        <end position="485"/>
    </location>
</feature>
<dbReference type="RefSeq" id="XP_015510811.2">
    <property type="nucleotide sequence ID" value="XM_015655325.2"/>
</dbReference>
<keyword evidence="4" id="KW-0812">Transmembrane</keyword>
<dbReference type="InterPro" id="IPR050328">
    <property type="entry name" value="Dev_Immune_Receptor"/>
</dbReference>
<dbReference type="GeneID" id="107217695"/>
<dbReference type="InterPro" id="IPR032675">
    <property type="entry name" value="LRR_dom_sf"/>
</dbReference>
<accession>A0A6J0B9D5</accession>
<dbReference type="Proteomes" id="UP000829291">
    <property type="component" value="Chromosome 4"/>
</dbReference>
<keyword evidence="1" id="KW-0433">Leucine-rich repeat</keyword>
<dbReference type="InterPro" id="IPR001611">
    <property type="entry name" value="Leu-rich_rpt"/>
</dbReference>
<keyword evidence="2" id="KW-0732">Signal</keyword>
<dbReference type="Pfam" id="PF13855">
    <property type="entry name" value="LRR_8"/>
    <property type="match status" value="2"/>
</dbReference>
<keyword evidence="3" id="KW-0677">Repeat</keyword>
<evidence type="ECO:0000313" key="5">
    <source>
        <dbReference type="Proteomes" id="UP000829291"/>
    </source>
</evidence>
<dbReference type="PANTHER" id="PTHR24373:SF392">
    <property type="entry name" value="NEPHROCAN"/>
    <property type="match status" value="1"/>
</dbReference>
<proteinExistence type="predicted"/>
<organism evidence="6">
    <name type="scientific">Neodiprion lecontei</name>
    <name type="common">Redheaded pine sawfly</name>
    <dbReference type="NCBI Taxonomy" id="441921"/>
    <lineage>
        <taxon>Eukaryota</taxon>
        <taxon>Metazoa</taxon>
        <taxon>Ecdysozoa</taxon>
        <taxon>Arthropoda</taxon>
        <taxon>Hexapoda</taxon>
        <taxon>Insecta</taxon>
        <taxon>Pterygota</taxon>
        <taxon>Neoptera</taxon>
        <taxon>Endopterygota</taxon>
        <taxon>Hymenoptera</taxon>
        <taxon>Tenthredinoidea</taxon>
        <taxon>Diprionidae</taxon>
        <taxon>Diprioninae</taxon>
        <taxon>Neodiprion</taxon>
    </lineage>
</organism>
<keyword evidence="4" id="KW-1133">Transmembrane helix</keyword>
<keyword evidence="5" id="KW-1185">Reference proteome</keyword>
<dbReference type="Gene3D" id="3.80.10.10">
    <property type="entry name" value="Ribonuclease Inhibitor"/>
    <property type="match status" value="2"/>
</dbReference>
<evidence type="ECO:0000256" key="3">
    <source>
        <dbReference type="ARBA" id="ARBA00022737"/>
    </source>
</evidence>
<dbReference type="SMART" id="SM00369">
    <property type="entry name" value="LRR_TYP"/>
    <property type="match status" value="6"/>
</dbReference>
<dbReference type="Pfam" id="PF13306">
    <property type="entry name" value="LRR_5"/>
    <property type="match status" value="1"/>
</dbReference>
<protein>
    <submittedName>
        <fullName evidence="6">Leucine-rich repeat neuronal protein 1</fullName>
    </submittedName>
</protein>
<dbReference type="OrthoDB" id="72369at2759"/>
<dbReference type="InParanoid" id="A0A6J0B9D5"/>
<keyword evidence="4" id="KW-0472">Membrane</keyword>
<name>A0A6J0B9D5_NEOLC</name>
<evidence type="ECO:0000256" key="2">
    <source>
        <dbReference type="ARBA" id="ARBA00022729"/>
    </source>
</evidence>
<evidence type="ECO:0000256" key="1">
    <source>
        <dbReference type="ARBA" id="ARBA00022614"/>
    </source>
</evidence>
<evidence type="ECO:0000256" key="4">
    <source>
        <dbReference type="SAM" id="Phobius"/>
    </source>
</evidence>
<sequence length="514" mass="57878">MVSYHRLLSGRARGLDRSPILMFAQQFSVTFDQNTMIFQIFFLFFLSHGIRGENTNNTTAKVTVAPTQGNMCQVCTCTDGIVNCSSRNLEDHFEDDNWPTEPLLEVSFAKNSFVHVRAFPKVSVNRLILRENSINTIDEGAFLELRNLTELDLSHNQLTTPLLGPHVFRGRFSPVAYEPLPKMKVLNLAYNALHNLHRDLFEHLGSLTVLSLEGNPFINIDDSTVDALSYLFYLEELTLSYCGLDDLPEHVFHTPKFLKRVDLTGNKFSSPPLALEDGRALEWVALDENPIKVINENNAFPIMANLKELSLCCMHNLTAIGAGAFSGLTGLEVLHIEGCPQLEVIDENALASKHELGTEWPPLKKLQLADNALHYLPAKLIGRWDKLVDLDLHNNKWGCDCKNQFLVESLLPSLGDRLMGENANDLTCSTPQEHKGKNLTSLSTRHLRCVDLYNARPERDATVLVGILIGVLLAVPVTLAVFVFWRRGFFFYNSQGPATFSRAFYKRADRDEDF</sequence>
<dbReference type="SUPFAM" id="SSF52058">
    <property type="entry name" value="L domain-like"/>
    <property type="match status" value="1"/>
</dbReference>
<reference evidence="6" key="1">
    <citation type="submission" date="2025-08" db="UniProtKB">
        <authorList>
            <consortium name="RefSeq"/>
        </authorList>
    </citation>
    <scope>IDENTIFICATION</scope>
    <source>
        <tissue evidence="6">Thorax and Abdomen</tissue>
    </source>
</reference>
<dbReference type="PANTHER" id="PTHR24373">
    <property type="entry name" value="SLIT RELATED LEUCINE-RICH REPEAT NEURONAL PROTEIN"/>
    <property type="match status" value="1"/>
</dbReference>
<dbReference type="KEGG" id="nlo:107217695"/>
<dbReference type="InterPro" id="IPR003591">
    <property type="entry name" value="Leu-rich_rpt_typical-subtyp"/>
</dbReference>
<dbReference type="FunCoup" id="A0A6J0B9D5">
    <property type="interactions" value="1"/>
</dbReference>
<gene>
    <name evidence="6" type="primary">LOC107217695</name>
</gene>